<keyword evidence="2" id="KW-1185">Reference proteome</keyword>
<name>A0A843WQ99_COLES</name>
<protein>
    <submittedName>
        <fullName evidence="1">Uncharacterized protein</fullName>
    </submittedName>
</protein>
<organism evidence="1 2">
    <name type="scientific">Colocasia esculenta</name>
    <name type="common">Wild taro</name>
    <name type="synonym">Arum esculentum</name>
    <dbReference type="NCBI Taxonomy" id="4460"/>
    <lineage>
        <taxon>Eukaryota</taxon>
        <taxon>Viridiplantae</taxon>
        <taxon>Streptophyta</taxon>
        <taxon>Embryophyta</taxon>
        <taxon>Tracheophyta</taxon>
        <taxon>Spermatophyta</taxon>
        <taxon>Magnoliopsida</taxon>
        <taxon>Liliopsida</taxon>
        <taxon>Araceae</taxon>
        <taxon>Aroideae</taxon>
        <taxon>Colocasieae</taxon>
        <taxon>Colocasia</taxon>
    </lineage>
</organism>
<feature type="non-terminal residue" evidence="1">
    <location>
        <position position="103"/>
    </location>
</feature>
<evidence type="ECO:0000313" key="2">
    <source>
        <dbReference type="Proteomes" id="UP000652761"/>
    </source>
</evidence>
<sequence>SVVEELLELLLGSIASSIALATTSTSAPVATVAATLDANAVGISSTLRGKHFSCWIYKALLEVLQLPVDSWPKAVDSHFLAVDRHQSVMNWSFSQLEESAGTL</sequence>
<dbReference type="Proteomes" id="UP000652761">
    <property type="component" value="Unassembled WGS sequence"/>
</dbReference>
<gene>
    <name evidence="1" type="ORF">Taro_039471</name>
</gene>
<comment type="caution">
    <text evidence="1">The sequence shown here is derived from an EMBL/GenBank/DDBJ whole genome shotgun (WGS) entry which is preliminary data.</text>
</comment>
<dbReference type="EMBL" id="NMUH01003680">
    <property type="protein sequence ID" value="MQM06645.1"/>
    <property type="molecule type" value="Genomic_DNA"/>
</dbReference>
<accession>A0A843WQ99</accession>
<reference evidence="1" key="1">
    <citation type="submission" date="2017-07" db="EMBL/GenBank/DDBJ databases">
        <title>Taro Niue Genome Assembly and Annotation.</title>
        <authorList>
            <person name="Atibalentja N."/>
            <person name="Keating K."/>
            <person name="Fields C.J."/>
        </authorList>
    </citation>
    <scope>NUCLEOTIDE SEQUENCE</scope>
    <source>
        <strain evidence="1">Niue_2</strain>
        <tissue evidence="1">Leaf</tissue>
    </source>
</reference>
<evidence type="ECO:0000313" key="1">
    <source>
        <dbReference type="EMBL" id="MQM06645.1"/>
    </source>
</evidence>
<proteinExistence type="predicted"/>
<dbReference type="AlphaFoldDB" id="A0A843WQ99"/>